<keyword evidence="1" id="KW-1133">Transmembrane helix</keyword>
<evidence type="ECO:0000313" key="3">
    <source>
        <dbReference type="Proteomes" id="UP001596045"/>
    </source>
</evidence>
<keyword evidence="1" id="KW-0472">Membrane</keyword>
<gene>
    <name evidence="2" type="ORF">ACFPM8_02305</name>
</gene>
<dbReference type="EMBL" id="JBHSMT010000006">
    <property type="protein sequence ID" value="MFC5472780.1"/>
    <property type="molecule type" value="Genomic_DNA"/>
</dbReference>
<keyword evidence="1" id="KW-0812">Transmembrane</keyword>
<dbReference type="Proteomes" id="UP001596045">
    <property type="component" value="Unassembled WGS sequence"/>
</dbReference>
<protein>
    <submittedName>
        <fullName evidence="2">Uncharacterized protein</fullName>
    </submittedName>
</protein>
<evidence type="ECO:0000256" key="1">
    <source>
        <dbReference type="SAM" id="Phobius"/>
    </source>
</evidence>
<proteinExistence type="predicted"/>
<dbReference type="RefSeq" id="WP_378994557.1">
    <property type="nucleotide sequence ID" value="NZ_JBHSMT010000006.1"/>
</dbReference>
<keyword evidence="3" id="KW-1185">Reference proteome</keyword>
<evidence type="ECO:0000313" key="2">
    <source>
        <dbReference type="EMBL" id="MFC5472780.1"/>
    </source>
</evidence>
<comment type="caution">
    <text evidence="2">The sequence shown here is derived from an EMBL/GenBank/DDBJ whole genome shotgun (WGS) entry which is preliminary data.</text>
</comment>
<reference evidence="3" key="1">
    <citation type="journal article" date="2019" name="Int. J. Syst. Evol. Microbiol.">
        <title>The Global Catalogue of Microorganisms (GCM) 10K type strain sequencing project: providing services to taxonomists for standard genome sequencing and annotation.</title>
        <authorList>
            <consortium name="The Broad Institute Genomics Platform"/>
            <consortium name="The Broad Institute Genome Sequencing Center for Infectious Disease"/>
            <person name="Wu L."/>
            <person name="Ma J."/>
        </authorList>
    </citation>
    <scope>NUCLEOTIDE SEQUENCE [LARGE SCALE GENOMIC DNA]</scope>
    <source>
        <strain evidence="3">JCM 17066</strain>
    </source>
</reference>
<organism evidence="2 3">
    <name type="scientific">Paraherbaspirillum soli</name>
    <dbReference type="NCBI Taxonomy" id="631222"/>
    <lineage>
        <taxon>Bacteria</taxon>
        <taxon>Pseudomonadati</taxon>
        <taxon>Pseudomonadota</taxon>
        <taxon>Betaproteobacteria</taxon>
        <taxon>Burkholderiales</taxon>
        <taxon>Oxalobacteraceae</taxon>
        <taxon>Paraherbaspirillum</taxon>
    </lineage>
</organism>
<feature type="transmembrane region" description="Helical" evidence="1">
    <location>
        <begin position="43"/>
        <end position="61"/>
    </location>
</feature>
<accession>A0ABW0M5D1</accession>
<name>A0ABW0M5D1_9BURK</name>
<sequence>MQKKSSKMLLANDKPESHECMSCRTDAVDPLIWTVTQTLFKPLSAASFLLALAFVGFAVHVDRFNPRAKNRRPRWADLLNPASTDAYRIPRRRLIFFVPGGDRL</sequence>